<protein>
    <submittedName>
        <fullName evidence="3">Phage-related membrane protein</fullName>
    </submittedName>
</protein>
<dbReference type="AlphaFoldDB" id="A0A5E4W9I3"/>
<dbReference type="RefSeq" id="WP_150609629.1">
    <property type="nucleotide sequence ID" value="NZ_CABPRY010000007.1"/>
</dbReference>
<evidence type="ECO:0000256" key="1">
    <source>
        <dbReference type="SAM" id="Phobius"/>
    </source>
</evidence>
<keyword evidence="1" id="KW-0812">Transmembrane</keyword>
<gene>
    <name evidence="3" type="ORF">PCE31107_03119</name>
</gene>
<feature type="chain" id="PRO_5022801929" evidence="2">
    <location>
        <begin position="29"/>
        <end position="86"/>
    </location>
</feature>
<evidence type="ECO:0000313" key="3">
    <source>
        <dbReference type="EMBL" id="VVE20509.1"/>
    </source>
</evidence>
<proteinExistence type="predicted"/>
<keyword evidence="1" id="KW-0472">Membrane</keyword>
<reference evidence="3 4" key="1">
    <citation type="submission" date="2019-08" db="EMBL/GenBank/DDBJ databases">
        <authorList>
            <person name="Peeters C."/>
        </authorList>
    </citation>
    <scope>NUCLEOTIDE SEQUENCE [LARGE SCALE GENOMIC DNA]</scope>
    <source>
        <strain evidence="3 4">LMG 31107</strain>
    </source>
</reference>
<feature type="signal peptide" evidence="2">
    <location>
        <begin position="1"/>
        <end position="28"/>
    </location>
</feature>
<accession>A0A5E4W9I3</accession>
<dbReference type="EMBL" id="CABPRY010000007">
    <property type="protein sequence ID" value="VVE20509.1"/>
    <property type="molecule type" value="Genomic_DNA"/>
</dbReference>
<keyword evidence="1" id="KW-1133">Transmembrane helix</keyword>
<name>A0A5E4W9I3_9BURK</name>
<keyword evidence="2" id="KW-0732">Signal</keyword>
<feature type="transmembrane region" description="Helical" evidence="1">
    <location>
        <begin position="46"/>
        <end position="73"/>
    </location>
</feature>
<organism evidence="3 4">
    <name type="scientific">Pandoraea cepalis</name>
    <dbReference type="NCBI Taxonomy" id="2508294"/>
    <lineage>
        <taxon>Bacteria</taxon>
        <taxon>Pseudomonadati</taxon>
        <taxon>Pseudomonadota</taxon>
        <taxon>Betaproteobacteria</taxon>
        <taxon>Burkholderiales</taxon>
        <taxon>Burkholderiaceae</taxon>
        <taxon>Pandoraea</taxon>
    </lineage>
</organism>
<sequence>MKTQLARIKRLGARATAGLALVTAPALAFAEGGGSGGGMNFDVSAITGQISFASVATGVIAIAGLLAGVYVAIKSAKVILGMIRGA</sequence>
<dbReference type="Proteomes" id="UP000396788">
    <property type="component" value="Unassembled WGS sequence"/>
</dbReference>
<evidence type="ECO:0000256" key="2">
    <source>
        <dbReference type="SAM" id="SignalP"/>
    </source>
</evidence>
<evidence type="ECO:0000313" key="4">
    <source>
        <dbReference type="Proteomes" id="UP000396788"/>
    </source>
</evidence>